<keyword evidence="3" id="KW-1185">Reference proteome</keyword>
<feature type="compositionally biased region" description="Acidic residues" evidence="1">
    <location>
        <begin position="189"/>
        <end position="200"/>
    </location>
</feature>
<feature type="compositionally biased region" description="Pro residues" evidence="1">
    <location>
        <begin position="86"/>
        <end position="96"/>
    </location>
</feature>
<feature type="compositionally biased region" description="Basic residues" evidence="1">
    <location>
        <begin position="269"/>
        <end position="285"/>
    </location>
</feature>
<feature type="compositionally biased region" description="Polar residues" evidence="1">
    <location>
        <begin position="100"/>
        <end position="121"/>
    </location>
</feature>
<evidence type="ECO:0000313" key="2">
    <source>
        <dbReference type="EMBL" id="KAK8085149.1"/>
    </source>
</evidence>
<dbReference type="EMBL" id="JAQQWN010000005">
    <property type="protein sequence ID" value="KAK8085149.1"/>
    <property type="molecule type" value="Genomic_DNA"/>
</dbReference>
<feature type="compositionally biased region" description="Polar residues" evidence="1">
    <location>
        <begin position="159"/>
        <end position="176"/>
    </location>
</feature>
<feature type="compositionally biased region" description="Basic and acidic residues" evidence="1">
    <location>
        <begin position="230"/>
        <end position="243"/>
    </location>
</feature>
<dbReference type="Proteomes" id="UP001433268">
    <property type="component" value="Unassembled WGS sequence"/>
</dbReference>
<gene>
    <name evidence="2" type="ORF">PG997_006420</name>
</gene>
<evidence type="ECO:0000313" key="3">
    <source>
        <dbReference type="Proteomes" id="UP001433268"/>
    </source>
</evidence>
<organism evidence="2 3">
    <name type="scientific">Apiospora hydei</name>
    <dbReference type="NCBI Taxonomy" id="1337664"/>
    <lineage>
        <taxon>Eukaryota</taxon>
        <taxon>Fungi</taxon>
        <taxon>Dikarya</taxon>
        <taxon>Ascomycota</taxon>
        <taxon>Pezizomycotina</taxon>
        <taxon>Sordariomycetes</taxon>
        <taxon>Xylariomycetidae</taxon>
        <taxon>Amphisphaeriales</taxon>
        <taxon>Apiosporaceae</taxon>
        <taxon>Apiospora</taxon>
    </lineage>
</organism>
<sequence length="285" mass="31801">MHWLSVGWKRVMNTHWPLAPKQMAILTALENEEAFMRYKHCENNKVTRQWLGQIYGPQGLPQAWPTLQPQAQPMQTWAWAYNTNHAPPPPQPPTITPNPETVNEALTKNQSPNGNLSALVSNKTTNDGALEGTVPDPAPYTHKFSDGLTFPNLSARQQQFSGGLTFPPSSSKQLTAASKAKRRRTNAEASDDDSLGDSDDENRAEVRKRQKARPRRESSPTRGAEAEYEDSGHEETQCKETGYRGRGYGGSGYSESGYESPRGGETGTRKARRKRYKVRSCRLLS</sequence>
<feature type="region of interest" description="Disordered" evidence="1">
    <location>
        <begin position="159"/>
        <end position="285"/>
    </location>
</feature>
<feature type="compositionally biased region" description="Low complexity" evidence="1">
    <location>
        <begin position="253"/>
        <end position="263"/>
    </location>
</feature>
<comment type="caution">
    <text evidence="2">The sequence shown here is derived from an EMBL/GenBank/DDBJ whole genome shotgun (WGS) entry which is preliminary data.</text>
</comment>
<accession>A0ABR1WNN7</accession>
<feature type="region of interest" description="Disordered" evidence="1">
    <location>
        <begin position="86"/>
        <end position="121"/>
    </location>
</feature>
<evidence type="ECO:0000256" key="1">
    <source>
        <dbReference type="SAM" id="MobiDB-lite"/>
    </source>
</evidence>
<name>A0ABR1WNN7_9PEZI</name>
<feature type="region of interest" description="Disordered" evidence="1">
    <location>
        <begin position="126"/>
        <end position="145"/>
    </location>
</feature>
<dbReference type="GeneID" id="92043795"/>
<dbReference type="RefSeq" id="XP_066669658.1">
    <property type="nucleotide sequence ID" value="XM_066810735.1"/>
</dbReference>
<proteinExistence type="predicted"/>
<reference evidence="2 3" key="1">
    <citation type="submission" date="2023-01" db="EMBL/GenBank/DDBJ databases">
        <title>Analysis of 21 Apiospora genomes using comparative genomics revels a genus with tremendous synthesis potential of carbohydrate active enzymes and secondary metabolites.</title>
        <authorList>
            <person name="Sorensen T."/>
        </authorList>
    </citation>
    <scope>NUCLEOTIDE SEQUENCE [LARGE SCALE GENOMIC DNA]</scope>
    <source>
        <strain evidence="2 3">CBS 114990</strain>
    </source>
</reference>
<protein>
    <submittedName>
        <fullName evidence="2">Uncharacterized protein</fullName>
    </submittedName>
</protein>